<reference evidence="2 3" key="1">
    <citation type="journal article" date="2017" name="Infect. Genet. Evol.">
        <title>Comparative genome analysis of fish pathogen Flavobacterium columnare reveals extensive sequence diversity within the species.</title>
        <authorList>
            <person name="Kayansamruaj P."/>
            <person name="Dong H.T."/>
            <person name="Hirono I."/>
            <person name="Kondo H."/>
            <person name="Senapin S."/>
            <person name="Rodkhum C."/>
        </authorList>
    </citation>
    <scope>NUCLEOTIDE SEQUENCE [LARGE SCALE GENOMIC DNA]</scope>
    <source>
        <strain evidence="2 3">1214</strain>
    </source>
</reference>
<dbReference type="Gene3D" id="3.30.450.20">
    <property type="entry name" value="PAS domain"/>
    <property type="match status" value="1"/>
</dbReference>
<dbReference type="EMBL" id="MTCY01000047">
    <property type="protein sequence ID" value="OWP75135.1"/>
    <property type="molecule type" value="Genomic_DNA"/>
</dbReference>
<dbReference type="InterPro" id="IPR025991">
    <property type="entry name" value="Chemoreceptor_zinc-bind_dom"/>
</dbReference>
<dbReference type="SUPFAM" id="SSF55785">
    <property type="entry name" value="PYP-like sensor domain (PAS domain)"/>
    <property type="match status" value="1"/>
</dbReference>
<dbReference type="Gene3D" id="1.20.120.30">
    <property type="entry name" value="Aspartate receptor, ligand-binding domain"/>
    <property type="match status" value="1"/>
</dbReference>
<name>A0A246G8E5_9FLAO</name>
<feature type="domain" description="Chemoreceptor zinc-binding" evidence="1">
    <location>
        <begin position="14"/>
        <end position="79"/>
    </location>
</feature>
<accession>A0A246G8E5</accession>
<evidence type="ECO:0000313" key="2">
    <source>
        <dbReference type="EMBL" id="OWP75135.1"/>
    </source>
</evidence>
<evidence type="ECO:0000259" key="1">
    <source>
        <dbReference type="Pfam" id="PF13682"/>
    </source>
</evidence>
<gene>
    <name evidence="2" type="ORF">BWK62_12725</name>
</gene>
<dbReference type="InterPro" id="IPR000014">
    <property type="entry name" value="PAS"/>
</dbReference>
<dbReference type="AlphaFoldDB" id="A0A246G8E5"/>
<dbReference type="Proteomes" id="UP000198034">
    <property type="component" value="Unassembled WGS sequence"/>
</dbReference>
<organism evidence="2 3">
    <name type="scientific">Flavobacterium columnare</name>
    <dbReference type="NCBI Taxonomy" id="996"/>
    <lineage>
        <taxon>Bacteria</taxon>
        <taxon>Pseudomonadati</taxon>
        <taxon>Bacteroidota</taxon>
        <taxon>Flavobacteriia</taxon>
        <taxon>Flavobacteriales</taxon>
        <taxon>Flavobacteriaceae</taxon>
        <taxon>Flavobacterium</taxon>
    </lineage>
</organism>
<evidence type="ECO:0000313" key="3">
    <source>
        <dbReference type="Proteomes" id="UP000198034"/>
    </source>
</evidence>
<protein>
    <recommendedName>
        <fullName evidence="1">Chemoreceptor zinc-binding domain-containing protein</fullName>
    </recommendedName>
</protein>
<dbReference type="InterPro" id="IPR035965">
    <property type="entry name" value="PAS-like_dom_sf"/>
</dbReference>
<proteinExistence type="predicted"/>
<sequence length="318" mass="36552">MEMKISFEQARLDHLGWMHKMRDLLDGKVELAESEIVSHLQCRLGKWYESEGRDEFGELEELQKFDVKHIKLHKLAKEIYLENKLGNKAIAEELFIDLSSTSEEIVTLLNEAENKLNIGVTKVVEREIPIKLLDDAVPWDKSNTLVIKILPNSEIEYVNAFFTEVSSFENKDLMGKSFNSILHPDIPKSIEKLILEDNKAAERNTKILKFVTYNGKFVWAIADFIPTIVDDKTTDITVKLSGVNNAILAKFIIPLYEEIKIIEAKKGESGGILFLNNFLEERNRTMDEYIQNLIITGRDSIKSAEKRTWLGKLFNFSL</sequence>
<comment type="caution">
    <text evidence="2">The sequence shown here is derived from an EMBL/GenBank/DDBJ whole genome shotgun (WGS) entry which is preliminary data.</text>
</comment>
<dbReference type="Pfam" id="PF13682">
    <property type="entry name" value="CZB"/>
    <property type="match status" value="1"/>
</dbReference>
<dbReference type="CDD" id="cd00130">
    <property type="entry name" value="PAS"/>
    <property type="match status" value="1"/>
</dbReference>